<dbReference type="Proteomes" id="UP000517759">
    <property type="component" value="Unassembled WGS sequence"/>
</dbReference>
<name>A0A7W6ANM8_9HYPH</name>
<feature type="coiled-coil region" evidence="1">
    <location>
        <begin position="106"/>
        <end position="161"/>
    </location>
</feature>
<sequence>MDAATTFPTWGYKPDGSAQIFDLSAGETLPAGWETSPTCITNPELATADALTARAEGRTYLQPAADAGHDVLTDAAAPAVDPDAFANALAEIDRLTDIIRGGQAQNDALITEIEAAEAAVETATTELISLRELLAAETTDKANALAKVETLTADLAKATTDLVEAHTALEQATAPAPAPTEAPKAPAKAK</sequence>
<dbReference type="Gene3D" id="1.20.120.330">
    <property type="entry name" value="Nucleotidyltransferases domain 2"/>
    <property type="match status" value="1"/>
</dbReference>
<evidence type="ECO:0000313" key="6">
    <source>
        <dbReference type="Proteomes" id="UP001156881"/>
    </source>
</evidence>
<dbReference type="EMBL" id="BSPG01000011">
    <property type="protein sequence ID" value="GLS44368.1"/>
    <property type="molecule type" value="Genomic_DNA"/>
</dbReference>
<reference evidence="3" key="4">
    <citation type="submission" date="2023-01" db="EMBL/GenBank/DDBJ databases">
        <title>Draft genome sequence of Methylobacterium brachythecii strain NBRC 107710.</title>
        <authorList>
            <person name="Sun Q."/>
            <person name="Mori K."/>
        </authorList>
    </citation>
    <scope>NUCLEOTIDE SEQUENCE</scope>
    <source>
        <strain evidence="3">NBRC 107710</strain>
    </source>
</reference>
<keyword evidence="1" id="KW-0175">Coiled coil</keyword>
<reference evidence="6" key="2">
    <citation type="journal article" date="2019" name="Int. J. Syst. Evol. Microbiol.">
        <title>The Global Catalogue of Microorganisms (GCM) 10K type strain sequencing project: providing services to taxonomists for standard genome sequencing and annotation.</title>
        <authorList>
            <consortium name="The Broad Institute Genomics Platform"/>
            <consortium name="The Broad Institute Genome Sequencing Center for Infectious Disease"/>
            <person name="Wu L."/>
            <person name="Ma J."/>
        </authorList>
    </citation>
    <scope>NUCLEOTIDE SEQUENCE [LARGE SCALE GENOMIC DNA]</scope>
    <source>
        <strain evidence="6">NBRC 107710</strain>
    </source>
</reference>
<organism evidence="4 5">
    <name type="scientific">Methylobacterium brachythecii</name>
    <dbReference type="NCBI Taxonomy" id="1176177"/>
    <lineage>
        <taxon>Bacteria</taxon>
        <taxon>Pseudomonadati</taxon>
        <taxon>Pseudomonadota</taxon>
        <taxon>Alphaproteobacteria</taxon>
        <taxon>Hyphomicrobiales</taxon>
        <taxon>Methylobacteriaceae</taxon>
        <taxon>Methylobacterium</taxon>
    </lineage>
</organism>
<accession>A0A7W6ANM8</accession>
<dbReference type="RefSeq" id="WP_183511258.1">
    <property type="nucleotide sequence ID" value="NZ_BSPG01000011.1"/>
</dbReference>
<reference evidence="4 5" key="3">
    <citation type="submission" date="2020-08" db="EMBL/GenBank/DDBJ databases">
        <title>Genomic Encyclopedia of Type Strains, Phase IV (KMG-IV): sequencing the most valuable type-strain genomes for metagenomic binning, comparative biology and taxonomic classification.</title>
        <authorList>
            <person name="Goeker M."/>
        </authorList>
    </citation>
    <scope>NUCLEOTIDE SEQUENCE [LARGE SCALE GENOMIC DNA]</scope>
    <source>
        <strain evidence="4 5">DSM 24105</strain>
    </source>
</reference>
<dbReference type="EMBL" id="JACIDN010000010">
    <property type="protein sequence ID" value="MBB3905124.1"/>
    <property type="molecule type" value="Genomic_DNA"/>
</dbReference>
<feature type="compositionally biased region" description="Low complexity" evidence="2">
    <location>
        <begin position="172"/>
        <end position="190"/>
    </location>
</feature>
<feature type="region of interest" description="Disordered" evidence="2">
    <location>
        <begin position="169"/>
        <end position="190"/>
    </location>
</feature>
<dbReference type="Proteomes" id="UP001156881">
    <property type="component" value="Unassembled WGS sequence"/>
</dbReference>
<dbReference type="AlphaFoldDB" id="A0A7W6ANM8"/>
<proteinExistence type="predicted"/>
<evidence type="ECO:0000313" key="5">
    <source>
        <dbReference type="Proteomes" id="UP000517759"/>
    </source>
</evidence>
<comment type="caution">
    <text evidence="4">The sequence shown here is derived from an EMBL/GenBank/DDBJ whole genome shotgun (WGS) entry which is preliminary data.</text>
</comment>
<keyword evidence="6" id="KW-1185">Reference proteome</keyword>
<reference evidence="3" key="1">
    <citation type="journal article" date="2014" name="Int. J. Syst. Evol. Microbiol.">
        <title>Complete genome of a new Firmicutes species belonging to the dominant human colonic microbiota ('Ruminococcus bicirculans') reveals two chromosomes and a selective capacity to utilize plant glucans.</title>
        <authorList>
            <consortium name="NISC Comparative Sequencing Program"/>
            <person name="Wegmann U."/>
            <person name="Louis P."/>
            <person name="Goesmann A."/>
            <person name="Henrissat B."/>
            <person name="Duncan S.H."/>
            <person name="Flint H.J."/>
        </authorList>
    </citation>
    <scope>NUCLEOTIDE SEQUENCE</scope>
    <source>
        <strain evidence="3">NBRC 107710</strain>
    </source>
</reference>
<evidence type="ECO:0000256" key="1">
    <source>
        <dbReference type="SAM" id="Coils"/>
    </source>
</evidence>
<evidence type="ECO:0000256" key="2">
    <source>
        <dbReference type="SAM" id="MobiDB-lite"/>
    </source>
</evidence>
<protein>
    <submittedName>
        <fullName evidence="4">Uncharacterized protein</fullName>
    </submittedName>
</protein>
<gene>
    <name evidence="3" type="ORF">GCM10007884_23560</name>
    <name evidence="4" type="ORF">GGR33_004652</name>
</gene>
<evidence type="ECO:0000313" key="3">
    <source>
        <dbReference type="EMBL" id="GLS44368.1"/>
    </source>
</evidence>
<evidence type="ECO:0000313" key="4">
    <source>
        <dbReference type="EMBL" id="MBB3905124.1"/>
    </source>
</evidence>